<proteinExistence type="predicted"/>
<name>A0A2P5IBJ2_DIAHE</name>
<evidence type="ECO:0000313" key="2">
    <source>
        <dbReference type="EMBL" id="POS79880.1"/>
    </source>
</evidence>
<dbReference type="AlphaFoldDB" id="A0A2P5IBJ2"/>
<dbReference type="Proteomes" id="UP000094444">
    <property type="component" value="Unassembled WGS sequence"/>
</dbReference>
<organism evidence="2 3">
    <name type="scientific">Diaporthe helianthi</name>
    <dbReference type="NCBI Taxonomy" id="158607"/>
    <lineage>
        <taxon>Eukaryota</taxon>
        <taxon>Fungi</taxon>
        <taxon>Dikarya</taxon>
        <taxon>Ascomycota</taxon>
        <taxon>Pezizomycotina</taxon>
        <taxon>Sordariomycetes</taxon>
        <taxon>Sordariomycetidae</taxon>
        <taxon>Diaporthales</taxon>
        <taxon>Diaporthaceae</taxon>
        <taxon>Diaporthe</taxon>
    </lineage>
</organism>
<dbReference type="EMBL" id="MAVT02000083">
    <property type="protein sequence ID" value="POS79880.1"/>
    <property type="molecule type" value="Genomic_DNA"/>
</dbReference>
<accession>A0A2P5IBJ2</accession>
<protein>
    <submittedName>
        <fullName evidence="2">Uncharacterized protein</fullName>
    </submittedName>
</protein>
<sequence>MSCPATIHNPPATSATPRPSEGFAVSYMLSFASSFVGQRAEKISADRPVASLEAGPASHPPTGLNPACRDDVSEPVRRTENSLARCLAQRQECQTLTPSRFICPQARGSS</sequence>
<dbReference type="InParanoid" id="A0A2P5IBJ2"/>
<evidence type="ECO:0000313" key="3">
    <source>
        <dbReference type="Proteomes" id="UP000094444"/>
    </source>
</evidence>
<evidence type="ECO:0000256" key="1">
    <source>
        <dbReference type="SAM" id="MobiDB-lite"/>
    </source>
</evidence>
<reference evidence="2" key="1">
    <citation type="submission" date="2017-09" db="EMBL/GenBank/DDBJ databases">
        <title>Polyketide synthases of a Diaporthe helianthi virulent isolate.</title>
        <authorList>
            <person name="Baroncelli R."/>
        </authorList>
    </citation>
    <scope>NUCLEOTIDE SEQUENCE [LARGE SCALE GENOMIC DNA]</scope>
    <source>
        <strain evidence="2">7/96</strain>
    </source>
</reference>
<keyword evidence="3" id="KW-1185">Reference proteome</keyword>
<feature type="region of interest" description="Disordered" evidence="1">
    <location>
        <begin position="47"/>
        <end position="74"/>
    </location>
</feature>
<gene>
    <name evidence="2" type="ORF">DHEL01_v201722</name>
</gene>
<comment type="caution">
    <text evidence="2">The sequence shown here is derived from an EMBL/GenBank/DDBJ whole genome shotgun (WGS) entry which is preliminary data.</text>
</comment>